<protein>
    <submittedName>
        <fullName evidence="2">Uncharacterized conserved protein YbjT, contains NAD(P)-binding and DUF2867 domains</fullName>
    </submittedName>
</protein>
<sequence>MILVFGATGSIGRHLVHQLRGADVTAFVRDPAKGDELGCRYVVGDLDDPASVAAALTGADRVFLNAGGAQPADGEQPMVRQQRTVIDAAAEAGVDHVVKLSVWHAREGGKLAEGAHWLIEEHLRASGLGWSVLQPSGFMQNFLTGAAVFTEHGHILGAYGDSRVSYVDCADIAACAATLLTQDPRHGETFVLTGPEALTHTEIAAKLSRVAGREIRYVDLPASAFATRLTALGLPAHFAHDVAGLFAEVAEGRLAPTTTAVTDLTGRPARTLDDFLGDNADTIRTSWSA</sequence>
<evidence type="ECO:0000313" key="3">
    <source>
        <dbReference type="Proteomes" id="UP000183376"/>
    </source>
</evidence>
<dbReference type="EMBL" id="LT629701">
    <property type="protein sequence ID" value="SDM31945.1"/>
    <property type="molecule type" value="Genomic_DNA"/>
</dbReference>
<name>A0A1G9SAY4_ALLAB</name>
<accession>A0A1G9SAY4</accession>
<proteinExistence type="predicted"/>
<keyword evidence="3" id="KW-1185">Reference proteome</keyword>
<gene>
    <name evidence="2" type="ORF">SAMN04489726_0979</name>
</gene>
<dbReference type="eggNOG" id="COG0702">
    <property type="taxonomic scope" value="Bacteria"/>
</dbReference>
<dbReference type="Pfam" id="PF05368">
    <property type="entry name" value="NmrA"/>
    <property type="match status" value="1"/>
</dbReference>
<dbReference type="PANTHER" id="PTHR43162">
    <property type="match status" value="1"/>
</dbReference>
<evidence type="ECO:0000313" key="2">
    <source>
        <dbReference type="EMBL" id="SDM31945.1"/>
    </source>
</evidence>
<dbReference type="RefSeq" id="WP_030432249.1">
    <property type="nucleotide sequence ID" value="NZ_JOEF01000024.1"/>
</dbReference>
<reference evidence="2 3" key="1">
    <citation type="submission" date="2016-10" db="EMBL/GenBank/DDBJ databases">
        <authorList>
            <person name="de Groot N.N."/>
        </authorList>
    </citation>
    <scope>NUCLEOTIDE SEQUENCE [LARGE SCALE GENOMIC DNA]</scope>
    <source>
        <strain evidence="2 3">DSM 44149</strain>
    </source>
</reference>
<dbReference type="STRING" id="211114.SAMN04489726_0979"/>
<dbReference type="SUPFAM" id="SSF51735">
    <property type="entry name" value="NAD(P)-binding Rossmann-fold domains"/>
    <property type="match status" value="1"/>
</dbReference>
<dbReference type="OrthoDB" id="3250520at2"/>
<dbReference type="AlphaFoldDB" id="A0A1G9SAY4"/>
<dbReference type="InterPro" id="IPR008030">
    <property type="entry name" value="NmrA-like"/>
</dbReference>
<organism evidence="2 3">
    <name type="scientific">Allokutzneria albata</name>
    <name type="common">Kibdelosporangium albatum</name>
    <dbReference type="NCBI Taxonomy" id="211114"/>
    <lineage>
        <taxon>Bacteria</taxon>
        <taxon>Bacillati</taxon>
        <taxon>Actinomycetota</taxon>
        <taxon>Actinomycetes</taxon>
        <taxon>Pseudonocardiales</taxon>
        <taxon>Pseudonocardiaceae</taxon>
        <taxon>Allokutzneria</taxon>
    </lineage>
</organism>
<dbReference type="PANTHER" id="PTHR43162:SF1">
    <property type="entry name" value="PRESTALK A DIFFERENTIATION PROTEIN A"/>
    <property type="match status" value="1"/>
</dbReference>
<feature type="domain" description="NmrA-like" evidence="1">
    <location>
        <begin position="2"/>
        <end position="250"/>
    </location>
</feature>
<dbReference type="InterPro" id="IPR036291">
    <property type="entry name" value="NAD(P)-bd_dom_sf"/>
</dbReference>
<evidence type="ECO:0000259" key="1">
    <source>
        <dbReference type="Pfam" id="PF05368"/>
    </source>
</evidence>
<dbReference type="Gene3D" id="3.40.50.720">
    <property type="entry name" value="NAD(P)-binding Rossmann-like Domain"/>
    <property type="match status" value="1"/>
</dbReference>
<dbReference type="Proteomes" id="UP000183376">
    <property type="component" value="Chromosome I"/>
</dbReference>
<dbReference type="Gene3D" id="3.90.25.10">
    <property type="entry name" value="UDP-galactose 4-epimerase, domain 1"/>
    <property type="match status" value="1"/>
</dbReference>
<dbReference type="InterPro" id="IPR051604">
    <property type="entry name" value="Ergot_Alk_Oxidoreductase"/>
</dbReference>